<keyword evidence="3" id="KW-1185">Reference proteome</keyword>
<protein>
    <submittedName>
        <fullName evidence="2">Uncharacterized protein</fullName>
    </submittedName>
</protein>
<evidence type="ECO:0000313" key="2">
    <source>
        <dbReference type="EMBL" id="RZT77071.1"/>
    </source>
</evidence>
<keyword evidence="1" id="KW-1133">Transmembrane helix</keyword>
<keyword evidence="1" id="KW-0812">Transmembrane</keyword>
<gene>
    <name evidence="2" type="ORF">EV382_0204</name>
</gene>
<reference evidence="2 3" key="1">
    <citation type="submission" date="2019-02" db="EMBL/GenBank/DDBJ databases">
        <title>Sequencing the genomes of 1000 actinobacteria strains.</title>
        <authorList>
            <person name="Klenk H.-P."/>
        </authorList>
    </citation>
    <scope>NUCLEOTIDE SEQUENCE [LARGE SCALE GENOMIC DNA]</scope>
    <source>
        <strain evidence="2 3">DSM 45888</strain>
    </source>
</reference>
<dbReference type="EMBL" id="SHKK01000001">
    <property type="protein sequence ID" value="RZT77071.1"/>
    <property type="molecule type" value="Genomic_DNA"/>
</dbReference>
<proteinExistence type="predicted"/>
<accession>A0A4Q7UAV8</accession>
<dbReference type="RefSeq" id="WP_165435691.1">
    <property type="nucleotide sequence ID" value="NZ_SHKK01000001.1"/>
</dbReference>
<evidence type="ECO:0000256" key="1">
    <source>
        <dbReference type="SAM" id="Phobius"/>
    </source>
</evidence>
<sequence>MRYVLTVVAVLGVALGVAAVVLGEADDSPGLQLIGVLIALGAVVFGIRNLRGGN</sequence>
<organism evidence="2 3">
    <name type="scientific">Micromonospora violae</name>
    <dbReference type="NCBI Taxonomy" id="1278207"/>
    <lineage>
        <taxon>Bacteria</taxon>
        <taxon>Bacillati</taxon>
        <taxon>Actinomycetota</taxon>
        <taxon>Actinomycetes</taxon>
        <taxon>Micromonosporales</taxon>
        <taxon>Micromonosporaceae</taxon>
        <taxon>Micromonospora</taxon>
    </lineage>
</organism>
<comment type="caution">
    <text evidence="2">The sequence shown here is derived from an EMBL/GenBank/DDBJ whole genome shotgun (WGS) entry which is preliminary data.</text>
</comment>
<evidence type="ECO:0000313" key="3">
    <source>
        <dbReference type="Proteomes" id="UP000293781"/>
    </source>
</evidence>
<dbReference type="Proteomes" id="UP000293781">
    <property type="component" value="Unassembled WGS sequence"/>
</dbReference>
<dbReference type="AlphaFoldDB" id="A0A4Q7UAV8"/>
<name>A0A4Q7UAV8_9ACTN</name>
<keyword evidence="1" id="KW-0472">Membrane</keyword>
<feature type="transmembrane region" description="Helical" evidence="1">
    <location>
        <begin position="33"/>
        <end position="50"/>
    </location>
</feature>